<accession>A0AAV8XI08</accession>
<evidence type="ECO:0000313" key="2">
    <source>
        <dbReference type="Proteomes" id="UP001162162"/>
    </source>
</evidence>
<evidence type="ECO:0008006" key="3">
    <source>
        <dbReference type="Google" id="ProtNLM"/>
    </source>
</evidence>
<keyword evidence="2" id="KW-1185">Reference proteome</keyword>
<comment type="caution">
    <text evidence="1">The sequence shown here is derived from an EMBL/GenBank/DDBJ whole genome shotgun (WGS) entry which is preliminary data.</text>
</comment>
<sequence length="100" mass="11509">MLNIAGINSQIIFSANNPKTNLARRNFLRELANGFDLNRQELFGTDQEAQQNANPGRCGYCDWKKNRKTRFSCFKCNTYMCLEHITAICKPCRESALQDQ</sequence>
<gene>
    <name evidence="1" type="ORF">NQ318_012002</name>
</gene>
<reference evidence="1" key="1">
    <citation type="journal article" date="2023" name="Insect Mol. Biol.">
        <title>Genome sequencing provides insights into the evolution of gene families encoding plant cell wall-degrading enzymes in longhorned beetles.</title>
        <authorList>
            <person name="Shin N.R."/>
            <person name="Okamura Y."/>
            <person name="Kirsch R."/>
            <person name="Pauchet Y."/>
        </authorList>
    </citation>
    <scope>NUCLEOTIDE SEQUENCE</scope>
    <source>
        <strain evidence="1">AMC_N1</strain>
    </source>
</reference>
<dbReference type="Proteomes" id="UP001162162">
    <property type="component" value="Unassembled WGS sequence"/>
</dbReference>
<protein>
    <recommendedName>
        <fullName evidence="3">PiggyBac transposable element-derived protein 4 C-terminal zinc-ribbon domain-containing protein</fullName>
    </recommendedName>
</protein>
<dbReference type="AlphaFoldDB" id="A0AAV8XI08"/>
<name>A0AAV8XI08_9CUCU</name>
<dbReference type="EMBL" id="JAPWTK010000559">
    <property type="protein sequence ID" value="KAJ8938419.1"/>
    <property type="molecule type" value="Genomic_DNA"/>
</dbReference>
<organism evidence="1 2">
    <name type="scientific">Aromia moschata</name>
    <dbReference type="NCBI Taxonomy" id="1265417"/>
    <lineage>
        <taxon>Eukaryota</taxon>
        <taxon>Metazoa</taxon>
        <taxon>Ecdysozoa</taxon>
        <taxon>Arthropoda</taxon>
        <taxon>Hexapoda</taxon>
        <taxon>Insecta</taxon>
        <taxon>Pterygota</taxon>
        <taxon>Neoptera</taxon>
        <taxon>Endopterygota</taxon>
        <taxon>Coleoptera</taxon>
        <taxon>Polyphaga</taxon>
        <taxon>Cucujiformia</taxon>
        <taxon>Chrysomeloidea</taxon>
        <taxon>Cerambycidae</taxon>
        <taxon>Cerambycinae</taxon>
        <taxon>Callichromatini</taxon>
        <taxon>Aromia</taxon>
    </lineage>
</organism>
<proteinExistence type="predicted"/>
<evidence type="ECO:0000313" key="1">
    <source>
        <dbReference type="EMBL" id="KAJ8938419.1"/>
    </source>
</evidence>